<keyword evidence="3" id="KW-1185">Reference proteome</keyword>
<evidence type="ECO:0000256" key="1">
    <source>
        <dbReference type="SAM" id="MobiDB-lite"/>
    </source>
</evidence>
<reference evidence="2 3" key="1">
    <citation type="submission" date="2020-07" db="EMBL/GenBank/DDBJ databases">
        <title>Sequencing the genomes of 1000 actinobacteria strains.</title>
        <authorList>
            <person name="Klenk H.-P."/>
        </authorList>
    </citation>
    <scope>NUCLEOTIDE SEQUENCE [LARGE SCALE GENOMIC DNA]</scope>
    <source>
        <strain evidence="2 3">DSM 45975</strain>
    </source>
</reference>
<comment type="caution">
    <text evidence="2">The sequence shown here is derived from an EMBL/GenBank/DDBJ whole genome shotgun (WGS) entry which is preliminary data.</text>
</comment>
<accession>A0A839E0N6</accession>
<name>A0A839E0N6_9PSEU</name>
<sequence>MCGESLELASAPPKRFVGGYHDYCGECAAAFFAFTEGPRRRVPARYPRWLVEAAFGAGVVDDERPAPEAPPGGCRMRRMSEAP</sequence>
<dbReference type="AlphaFoldDB" id="A0A839E0N6"/>
<evidence type="ECO:0000313" key="2">
    <source>
        <dbReference type="EMBL" id="MBA8826660.1"/>
    </source>
</evidence>
<organism evidence="2 3">
    <name type="scientific">Halosaccharopolyspora lacisalsi</name>
    <dbReference type="NCBI Taxonomy" id="1000566"/>
    <lineage>
        <taxon>Bacteria</taxon>
        <taxon>Bacillati</taxon>
        <taxon>Actinomycetota</taxon>
        <taxon>Actinomycetes</taxon>
        <taxon>Pseudonocardiales</taxon>
        <taxon>Pseudonocardiaceae</taxon>
        <taxon>Halosaccharopolyspora</taxon>
    </lineage>
</organism>
<dbReference type="RefSeq" id="WP_182545873.1">
    <property type="nucleotide sequence ID" value="NZ_JACGWZ010000006.1"/>
</dbReference>
<dbReference type="EMBL" id="JACGWZ010000006">
    <property type="protein sequence ID" value="MBA8826660.1"/>
    <property type="molecule type" value="Genomic_DNA"/>
</dbReference>
<dbReference type="Proteomes" id="UP000569329">
    <property type="component" value="Unassembled WGS sequence"/>
</dbReference>
<protein>
    <submittedName>
        <fullName evidence="2">Uncharacterized protein</fullName>
    </submittedName>
</protein>
<feature type="region of interest" description="Disordered" evidence="1">
    <location>
        <begin position="62"/>
        <end position="83"/>
    </location>
</feature>
<proteinExistence type="predicted"/>
<evidence type="ECO:0000313" key="3">
    <source>
        <dbReference type="Proteomes" id="UP000569329"/>
    </source>
</evidence>
<gene>
    <name evidence="2" type="ORF">FHX42_004039</name>
</gene>